<sequence length="473" mass="51652">MSFSPLLLTFLLLGSSVASSFRKVPLLPPPPPYCTMADVLPLVLRKDDHLTLAEYDEKAATLVEVAEAGARCTGDYRECEVAFHPTTPSIFAHATTTHVRIHEVISRDAGHYGMRLLCELEVPHVTVQLAFSARGTYLLAYAMMDPKRTPNGNLLVIDVERGRVVQQCMQARWPAMVWTADESFCVRVVNGCLHVLGGALTPKEGGALCKMDLMLGQDKDVEFCASPSEALPAIALFKPFAKQTPASLLISRLPNIREPMYQANFGRSEAASLCWSPSGQFLAVTVKSERDPSGKSYYGTMHLHIVDVLNRSMVDVKLKGEGETVHDCQWSPATDELLVVHGKMPHNKATLFSKKGVALLTFGEAPRNMSTWAPNGKALAMGGSGNLAGDYHFYSIESAPARPGAAAAPPPSYTSALTGHVNEKCSFSTWAPDSHNFLCATCFTRLRTDNKVMFVKNNGQRVLTQKYPMLYGA</sequence>
<keyword evidence="4" id="KW-0853">WD repeat</keyword>
<dbReference type="GO" id="GO:0043022">
    <property type="term" value="F:ribosome binding"/>
    <property type="evidence" value="ECO:0007669"/>
    <property type="project" value="TreeGrafter"/>
</dbReference>
<evidence type="ECO:0000256" key="2">
    <source>
        <dbReference type="ARBA" id="ARBA00013819"/>
    </source>
</evidence>
<dbReference type="PANTHER" id="PTHR13227">
    <property type="entry name" value="EUKARYOTIC TRANSLATION INITIATION FACTOR 2A"/>
    <property type="match status" value="1"/>
</dbReference>
<feature type="non-terminal residue" evidence="10">
    <location>
        <position position="473"/>
    </location>
</feature>
<keyword evidence="11" id="KW-1185">Reference proteome</keyword>
<gene>
    <name evidence="10" type="ORF">STCU_05765</name>
</gene>
<dbReference type="GO" id="GO:0003743">
    <property type="term" value="F:translation initiation factor activity"/>
    <property type="evidence" value="ECO:0007669"/>
    <property type="project" value="UniProtKB-KW"/>
</dbReference>
<evidence type="ECO:0000256" key="5">
    <source>
        <dbReference type="ARBA" id="ARBA00022737"/>
    </source>
</evidence>
<comment type="caution">
    <text evidence="10">The sequence shown here is derived from an EMBL/GenBank/DDBJ whole genome shotgun (WGS) entry which is preliminary data.</text>
</comment>
<feature type="signal peptide" evidence="8">
    <location>
        <begin position="1"/>
        <end position="18"/>
    </location>
</feature>
<evidence type="ECO:0000256" key="3">
    <source>
        <dbReference type="ARBA" id="ARBA00022540"/>
    </source>
</evidence>
<dbReference type="EMBL" id="ATMH01005765">
    <property type="protein sequence ID" value="EPY27410.1"/>
    <property type="molecule type" value="Genomic_DNA"/>
</dbReference>
<keyword evidence="3 10" id="KW-0396">Initiation factor</keyword>
<feature type="chain" id="PRO_5004559301" description="Eukaryotic translation initiation factor 2A" evidence="8">
    <location>
        <begin position="19"/>
        <end position="473"/>
    </location>
</feature>
<dbReference type="GO" id="GO:0006417">
    <property type="term" value="P:regulation of translation"/>
    <property type="evidence" value="ECO:0007669"/>
    <property type="project" value="UniProtKB-KW"/>
</dbReference>
<proteinExistence type="inferred from homology"/>
<dbReference type="Pfam" id="PF08662">
    <property type="entry name" value="eIF2A"/>
    <property type="match status" value="1"/>
</dbReference>
<evidence type="ECO:0000259" key="9">
    <source>
        <dbReference type="Pfam" id="PF08662"/>
    </source>
</evidence>
<evidence type="ECO:0000256" key="7">
    <source>
        <dbReference type="ARBA" id="ARBA00022917"/>
    </source>
</evidence>
<evidence type="ECO:0000256" key="4">
    <source>
        <dbReference type="ARBA" id="ARBA00022574"/>
    </source>
</evidence>
<evidence type="ECO:0000313" key="11">
    <source>
        <dbReference type="Proteomes" id="UP000015354"/>
    </source>
</evidence>
<dbReference type="OrthoDB" id="2194683at2759"/>
<dbReference type="PANTHER" id="PTHR13227:SF0">
    <property type="entry name" value="EUKARYOTIC TRANSLATION INITIATION FACTOR 2A"/>
    <property type="match status" value="1"/>
</dbReference>
<protein>
    <recommendedName>
        <fullName evidence="2">Eukaryotic translation initiation factor 2A</fullName>
    </recommendedName>
</protein>
<dbReference type="GO" id="GO:0003729">
    <property type="term" value="F:mRNA binding"/>
    <property type="evidence" value="ECO:0007669"/>
    <property type="project" value="TreeGrafter"/>
</dbReference>
<keyword evidence="8" id="KW-0732">Signal</keyword>
<name>S9VVL5_9TRYP</name>
<keyword evidence="6" id="KW-0810">Translation regulation</keyword>
<dbReference type="Proteomes" id="UP000015354">
    <property type="component" value="Unassembled WGS sequence"/>
</dbReference>
<dbReference type="InterPro" id="IPR015943">
    <property type="entry name" value="WD40/YVTN_repeat-like_dom_sf"/>
</dbReference>
<dbReference type="InterPro" id="IPR011387">
    <property type="entry name" value="TIF2A"/>
</dbReference>
<reference evidence="10 11" key="1">
    <citation type="journal article" date="2013" name="PLoS ONE">
        <title>Predicting the Proteins of Angomonas deanei, Strigomonas culicis and Their Respective Endosymbionts Reveals New Aspects of the Trypanosomatidae Family.</title>
        <authorList>
            <person name="Motta M.C."/>
            <person name="Martins A.C."/>
            <person name="de Souza S.S."/>
            <person name="Catta-Preta C.M."/>
            <person name="Silva R."/>
            <person name="Klein C.C."/>
            <person name="de Almeida L.G."/>
            <person name="de Lima Cunha O."/>
            <person name="Ciapina L.P."/>
            <person name="Brocchi M."/>
            <person name="Colabardini A.C."/>
            <person name="de Araujo Lima B."/>
            <person name="Machado C.R."/>
            <person name="de Almeida Soares C.M."/>
            <person name="Probst C.M."/>
            <person name="de Menezes C.B."/>
            <person name="Thompson C.E."/>
            <person name="Bartholomeu D.C."/>
            <person name="Gradia D.F."/>
            <person name="Pavoni D.P."/>
            <person name="Grisard E.C."/>
            <person name="Fantinatti-Garboggini F."/>
            <person name="Marchini F.K."/>
            <person name="Rodrigues-Luiz G.F."/>
            <person name="Wagner G."/>
            <person name="Goldman G.H."/>
            <person name="Fietto J.L."/>
            <person name="Elias M.C."/>
            <person name="Goldman M.H."/>
            <person name="Sagot M.F."/>
            <person name="Pereira M."/>
            <person name="Stoco P.H."/>
            <person name="de Mendonca-Neto R.P."/>
            <person name="Teixeira S.M."/>
            <person name="Maciel T.E."/>
            <person name="de Oliveira Mendes T.A."/>
            <person name="Urmenyi T.P."/>
            <person name="de Souza W."/>
            <person name="Schenkman S."/>
            <person name="de Vasconcelos A.T."/>
        </authorList>
    </citation>
    <scope>NUCLEOTIDE SEQUENCE [LARGE SCALE GENOMIC DNA]</scope>
</reference>
<dbReference type="GO" id="GO:0000049">
    <property type="term" value="F:tRNA binding"/>
    <property type="evidence" value="ECO:0007669"/>
    <property type="project" value="TreeGrafter"/>
</dbReference>
<dbReference type="GO" id="GO:0022627">
    <property type="term" value="C:cytosolic small ribosomal subunit"/>
    <property type="evidence" value="ECO:0007669"/>
    <property type="project" value="TreeGrafter"/>
</dbReference>
<evidence type="ECO:0000256" key="1">
    <source>
        <dbReference type="ARBA" id="ARBA00009573"/>
    </source>
</evidence>
<organism evidence="10 11">
    <name type="scientific">Strigomonas culicis</name>
    <dbReference type="NCBI Taxonomy" id="28005"/>
    <lineage>
        <taxon>Eukaryota</taxon>
        <taxon>Discoba</taxon>
        <taxon>Euglenozoa</taxon>
        <taxon>Kinetoplastea</taxon>
        <taxon>Metakinetoplastina</taxon>
        <taxon>Trypanosomatida</taxon>
        <taxon>Trypanosomatidae</taxon>
        <taxon>Strigomonadinae</taxon>
        <taxon>Strigomonas</taxon>
    </lineage>
</organism>
<evidence type="ECO:0000256" key="8">
    <source>
        <dbReference type="SAM" id="SignalP"/>
    </source>
</evidence>
<dbReference type="InterPro" id="IPR013979">
    <property type="entry name" value="TIF_beta_prop-like"/>
</dbReference>
<dbReference type="AlphaFoldDB" id="S9VVL5"/>
<accession>S9VVL5</accession>
<dbReference type="SUPFAM" id="SSF82171">
    <property type="entry name" value="DPP6 N-terminal domain-like"/>
    <property type="match status" value="1"/>
</dbReference>
<feature type="domain" description="Translation initiation factor beta propellor-like" evidence="9">
    <location>
        <begin position="265"/>
        <end position="471"/>
    </location>
</feature>
<comment type="similarity">
    <text evidence="1">Belongs to the WD repeat EIF2A family.</text>
</comment>
<dbReference type="Gene3D" id="2.130.10.10">
    <property type="entry name" value="YVTN repeat-like/Quinoprotein amine dehydrogenase"/>
    <property type="match status" value="1"/>
</dbReference>
<keyword evidence="5" id="KW-0677">Repeat</keyword>
<keyword evidence="7" id="KW-0648">Protein biosynthesis</keyword>
<evidence type="ECO:0000313" key="10">
    <source>
        <dbReference type="EMBL" id="EPY27410.1"/>
    </source>
</evidence>
<evidence type="ECO:0000256" key="6">
    <source>
        <dbReference type="ARBA" id="ARBA00022845"/>
    </source>
</evidence>